<dbReference type="SMART" id="SM01321">
    <property type="entry name" value="Y1_Tnp"/>
    <property type="match status" value="1"/>
</dbReference>
<evidence type="ECO:0000313" key="3">
    <source>
        <dbReference type="Proteomes" id="UP000729733"/>
    </source>
</evidence>
<dbReference type="InterPro" id="IPR036515">
    <property type="entry name" value="Transposase_17_sf"/>
</dbReference>
<dbReference type="PANTHER" id="PTHR36966">
    <property type="entry name" value="REP-ASSOCIATED TYROSINE TRANSPOSASE"/>
    <property type="match status" value="1"/>
</dbReference>
<dbReference type="Gene3D" id="3.30.70.1290">
    <property type="entry name" value="Transposase IS200-like"/>
    <property type="match status" value="1"/>
</dbReference>
<dbReference type="PANTHER" id="PTHR36966:SF1">
    <property type="entry name" value="REP-ASSOCIATED TYROSINE TRANSPOSASE"/>
    <property type="match status" value="1"/>
</dbReference>
<dbReference type="SUPFAM" id="SSF143422">
    <property type="entry name" value="Transposase IS200-like"/>
    <property type="match status" value="1"/>
</dbReference>
<proteinExistence type="predicted"/>
<dbReference type="EMBL" id="JADWDC010000002">
    <property type="protein sequence ID" value="MCC0175579.1"/>
    <property type="molecule type" value="Genomic_DNA"/>
</dbReference>
<sequence>MKYDPDKHHRRSIRLPGYDYSQSGAYFVTICAYQRQCLFGDVVDGQMVLNQYGNVVADEWKKSSVIRKEIKLDEWVVMPNHFHGIVIINNTTVGANGRSPLLRGCTHPQMKPKSLSSLMAGFKSIATKKINILRGTPGTPLWQRNYYEHIIRNPDAMNKIRQYIIHNPVSWSVDQLHPHHPSKW</sequence>
<evidence type="ECO:0000259" key="1">
    <source>
        <dbReference type="SMART" id="SM01321"/>
    </source>
</evidence>
<dbReference type="Proteomes" id="UP000729733">
    <property type="component" value="Unassembled WGS sequence"/>
</dbReference>
<dbReference type="AlphaFoldDB" id="A0A964BLH1"/>
<dbReference type="GO" id="GO:0004803">
    <property type="term" value="F:transposase activity"/>
    <property type="evidence" value="ECO:0007669"/>
    <property type="project" value="InterPro"/>
</dbReference>
<organism evidence="2 3">
    <name type="scientific">Waterburya agarophytonicola KI4</name>
    <dbReference type="NCBI Taxonomy" id="2874699"/>
    <lineage>
        <taxon>Bacteria</taxon>
        <taxon>Bacillati</taxon>
        <taxon>Cyanobacteriota</taxon>
        <taxon>Cyanophyceae</taxon>
        <taxon>Pleurocapsales</taxon>
        <taxon>Hyellaceae</taxon>
        <taxon>Waterburya</taxon>
        <taxon>Waterburya agarophytonicola</taxon>
    </lineage>
</organism>
<gene>
    <name evidence="2" type="ORF">I4641_01110</name>
</gene>
<evidence type="ECO:0000313" key="2">
    <source>
        <dbReference type="EMBL" id="MCC0175579.1"/>
    </source>
</evidence>
<reference evidence="2" key="1">
    <citation type="journal article" date="2021" name="Antonie Van Leeuwenhoek">
        <title>Draft genome and description of Waterburya agarophytonicola gen. nov. sp. nov. (Pleurocapsales, Cyanobacteria): a seaweed symbiont.</title>
        <authorList>
            <person name="Bonthond G."/>
            <person name="Shalygin S."/>
            <person name="Bayer T."/>
            <person name="Weinberger F."/>
        </authorList>
    </citation>
    <scope>NUCLEOTIDE SEQUENCE</scope>
    <source>
        <strain evidence="2">KI4</strain>
    </source>
</reference>
<comment type="caution">
    <text evidence="2">The sequence shown here is derived from an EMBL/GenBank/DDBJ whole genome shotgun (WGS) entry which is preliminary data.</text>
</comment>
<dbReference type="GO" id="GO:0043565">
    <property type="term" value="F:sequence-specific DNA binding"/>
    <property type="evidence" value="ECO:0007669"/>
    <property type="project" value="TreeGrafter"/>
</dbReference>
<dbReference type="GO" id="GO:0006313">
    <property type="term" value="P:DNA transposition"/>
    <property type="evidence" value="ECO:0007669"/>
    <property type="project" value="InterPro"/>
</dbReference>
<dbReference type="InterPro" id="IPR052715">
    <property type="entry name" value="RAYT_transposase"/>
</dbReference>
<dbReference type="InterPro" id="IPR002686">
    <property type="entry name" value="Transposase_17"/>
</dbReference>
<feature type="domain" description="Transposase IS200-like" evidence="1">
    <location>
        <begin position="21"/>
        <end position="167"/>
    </location>
</feature>
<name>A0A964BLH1_9CYAN</name>
<protein>
    <recommendedName>
        <fullName evidence="1">Transposase IS200-like domain-containing protein</fullName>
    </recommendedName>
</protein>
<keyword evidence="3" id="KW-1185">Reference proteome</keyword>
<accession>A0A964BLH1</accession>